<reference evidence="3 4" key="1">
    <citation type="submission" date="2017-02" db="EMBL/GenBank/DDBJ databases">
        <title>Legionella quilivanii strain from human: case report and whole genome sequencing analysis.</title>
        <authorList>
            <person name="Lalancette C."/>
            <person name="Leduc J.-M."/>
            <person name="Levesque S."/>
            <person name="Fournier E."/>
            <person name="Saoud J."/>
            <person name="Faucher S.P."/>
            <person name="Bernard K."/>
            <person name="Martineau C."/>
            <person name="Longtin J."/>
        </authorList>
    </citation>
    <scope>NUCLEOTIDE SEQUENCE [LARGE SCALE GENOMIC DNA]</scope>
    <source>
        <strain evidence="3 4">ID143958</strain>
    </source>
</reference>
<evidence type="ECO:0000256" key="2">
    <source>
        <dbReference type="SAM" id="Coils"/>
    </source>
</evidence>
<feature type="coiled-coil region" evidence="2">
    <location>
        <begin position="65"/>
        <end position="92"/>
    </location>
</feature>
<gene>
    <name evidence="3" type="ORF">B1207_14590</name>
</gene>
<evidence type="ECO:0000256" key="1">
    <source>
        <dbReference type="ARBA" id="ARBA00009964"/>
    </source>
</evidence>
<dbReference type="EMBL" id="MVJN01000013">
    <property type="protein sequence ID" value="RAP34917.1"/>
    <property type="molecule type" value="Genomic_DNA"/>
</dbReference>
<dbReference type="PANTHER" id="PTHR33215">
    <property type="entry name" value="PROTEIN DISTAL ANTENNA"/>
    <property type="match status" value="1"/>
</dbReference>
<dbReference type="RefSeq" id="WP_112220627.1">
    <property type="nucleotide sequence ID" value="NZ_MVJN01000013.1"/>
</dbReference>
<accession>A0A364LFY0</accession>
<dbReference type="AlphaFoldDB" id="A0A364LFY0"/>
<dbReference type="Pfam" id="PF01527">
    <property type="entry name" value="HTH_Tnp_1"/>
    <property type="match status" value="1"/>
</dbReference>
<comment type="similarity">
    <text evidence="1">Belongs to the transposase 8 family.</text>
</comment>
<sequence>MNQRKRPYFSLEFKQDAVQLVLSKGYSIPEAATSLGVSISALRKWVSMEKGAEKKGASTSGSQLSLNEREELLRLRKENNKLRMEREILKKAAAFFAQEQK</sequence>
<dbReference type="Gene3D" id="1.10.10.60">
    <property type="entry name" value="Homeodomain-like"/>
    <property type="match status" value="1"/>
</dbReference>
<keyword evidence="2" id="KW-0175">Coiled coil</keyword>
<evidence type="ECO:0000313" key="4">
    <source>
        <dbReference type="Proteomes" id="UP000249458"/>
    </source>
</evidence>
<evidence type="ECO:0008006" key="5">
    <source>
        <dbReference type="Google" id="ProtNLM"/>
    </source>
</evidence>
<dbReference type="InterPro" id="IPR002514">
    <property type="entry name" value="Transposase_8"/>
</dbReference>
<comment type="caution">
    <text evidence="3">The sequence shown here is derived from an EMBL/GenBank/DDBJ whole genome shotgun (WGS) entry which is preliminary data.</text>
</comment>
<name>A0A364LFY0_9GAMM</name>
<dbReference type="GO" id="GO:0004803">
    <property type="term" value="F:transposase activity"/>
    <property type="evidence" value="ECO:0007669"/>
    <property type="project" value="InterPro"/>
</dbReference>
<dbReference type="GO" id="GO:0003677">
    <property type="term" value="F:DNA binding"/>
    <property type="evidence" value="ECO:0007669"/>
    <property type="project" value="InterPro"/>
</dbReference>
<dbReference type="PANTHER" id="PTHR33215:SF13">
    <property type="entry name" value="PROTEIN DISTAL ANTENNA"/>
    <property type="match status" value="1"/>
</dbReference>
<proteinExistence type="inferred from homology"/>
<dbReference type="Proteomes" id="UP000249458">
    <property type="component" value="Unassembled WGS sequence"/>
</dbReference>
<organism evidence="3 4">
    <name type="scientific">Legionella quinlivanii</name>
    <dbReference type="NCBI Taxonomy" id="45073"/>
    <lineage>
        <taxon>Bacteria</taxon>
        <taxon>Pseudomonadati</taxon>
        <taxon>Pseudomonadota</taxon>
        <taxon>Gammaproteobacteria</taxon>
        <taxon>Legionellales</taxon>
        <taxon>Legionellaceae</taxon>
        <taxon>Legionella</taxon>
    </lineage>
</organism>
<evidence type="ECO:0000313" key="3">
    <source>
        <dbReference type="EMBL" id="RAP34917.1"/>
    </source>
</evidence>
<dbReference type="InterPro" id="IPR051839">
    <property type="entry name" value="RD_transcriptional_regulator"/>
</dbReference>
<protein>
    <recommendedName>
        <fullName evidence="5">Transposase</fullName>
    </recommendedName>
</protein>
<dbReference type="GO" id="GO:0006313">
    <property type="term" value="P:DNA transposition"/>
    <property type="evidence" value="ECO:0007669"/>
    <property type="project" value="InterPro"/>
</dbReference>
<dbReference type="InterPro" id="IPR009057">
    <property type="entry name" value="Homeodomain-like_sf"/>
</dbReference>
<dbReference type="SUPFAM" id="SSF46689">
    <property type="entry name" value="Homeodomain-like"/>
    <property type="match status" value="1"/>
</dbReference>